<feature type="region of interest" description="Disordered" evidence="1">
    <location>
        <begin position="231"/>
        <end position="272"/>
    </location>
</feature>
<evidence type="ECO:0000313" key="2">
    <source>
        <dbReference type="EMBL" id="GBG59398.1"/>
    </source>
</evidence>
<feature type="region of interest" description="Disordered" evidence="1">
    <location>
        <begin position="108"/>
        <end position="134"/>
    </location>
</feature>
<name>A0A388JNP5_CHABU</name>
<evidence type="ECO:0000313" key="3">
    <source>
        <dbReference type="Proteomes" id="UP000265515"/>
    </source>
</evidence>
<evidence type="ECO:0000256" key="1">
    <source>
        <dbReference type="SAM" id="MobiDB-lite"/>
    </source>
</evidence>
<keyword evidence="3" id="KW-1185">Reference proteome</keyword>
<protein>
    <submittedName>
        <fullName evidence="2">Uncharacterized protein</fullName>
    </submittedName>
</protein>
<organism evidence="2 3">
    <name type="scientific">Chara braunii</name>
    <name type="common">Braun's stonewort</name>
    <dbReference type="NCBI Taxonomy" id="69332"/>
    <lineage>
        <taxon>Eukaryota</taxon>
        <taxon>Viridiplantae</taxon>
        <taxon>Streptophyta</taxon>
        <taxon>Charophyceae</taxon>
        <taxon>Charales</taxon>
        <taxon>Characeae</taxon>
        <taxon>Chara</taxon>
    </lineage>
</organism>
<dbReference type="Proteomes" id="UP000265515">
    <property type="component" value="Unassembled WGS sequence"/>
</dbReference>
<accession>A0A388JNP5</accession>
<feature type="compositionally biased region" description="Acidic residues" evidence="1">
    <location>
        <begin position="241"/>
        <end position="250"/>
    </location>
</feature>
<gene>
    <name evidence="2" type="ORF">CBR_g38424</name>
</gene>
<comment type="caution">
    <text evidence="2">The sequence shown here is derived from an EMBL/GenBank/DDBJ whole genome shotgun (WGS) entry which is preliminary data.</text>
</comment>
<dbReference type="AlphaFoldDB" id="A0A388JNP5"/>
<dbReference type="EMBL" id="BFEA01000004">
    <property type="protein sequence ID" value="GBG59398.1"/>
    <property type="molecule type" value="Genomic_DNA"/>
</dbReference>
<reference evidence="2 3" key="1">
    <citation type="journal article" date="2018" name="Cell">
        <title>The Chara Genome: Secondary Complexity and Implications for Plant Terrestrialization.</title>
        <authorList>
            <person name="Nishiyama T."/>
            <person name="Sakayama H."/>
            <person name="Vries J.D."/>
            <person name="Buschmann H."/>
            <person name="Saint-Marcoux D."/>
            <person name="Ullrich K.K."/>
            <person name="Haas F.B."/>
            <person name="Vanderstraeten L."/>
            <person name="Becker D."/>
            <person name="Lang D."/>
            <person name="Vosolsobe S."/>
            <person name="Rombauts S."/>
            <person name="Wilhelmsson P.K.I."/>
            <person name="Janitza P."/>
            <person name="Kern R."/>
            <person name="Heyl A."/>
            <person name="Rumpler F."/>
            <person name="Villalobos L.I.A.C."/>
            <person name="Clay J.M."/>
            <person name="Skokan R."/>
            <person name="Toyoda A."/>
            <person name="Suzuki Y."/>
            <person name="Kagoshima H."/>
            <person name="Schijlen E."/>
            <person name="Tajeshwar N."/>
            <person name="Catarino B."/>
            <person name="Hetherington A.J."/>
            <person name="Saltykova A."/>
            <person name="Bonnot C."/>
            <person name="Breuninger H."/>
            <person name="Symeonidi A."/>
            <person name="Radhakrishnan G.V."/>
            <person name="Van Nieuwerburgh F."/>
            <person name="Deforce D."/>
            <person name="Chang C."/>
            <person name="Karol K.G."/>
            <person name="Hedrich R."/>
            <person name="Ulvskov P."/>
            <person name="Glockner G."/>
            <person name="Delwiche C.F."/>
            <person name="Petrasek J."/>
            <person name="Van de Peer Y."/>
            <person name="Friml J."/>
            <person name="Beilby M."/>
            <person name="Dolan L."/>
            <person name="Kohara Y."/>
            <person name="Sugano S."/>
            <person name="Fujiyama A."/>
            <person name="Delaux P.-M."/>
            <person name="Quint M."/>
            <person name="TheiBen G."/>
            <person name="Hagemann M."/>
            <person name="Harholt J."/>
            <person name="Dunand C."/>
            <person name="Zachgo S."/>
            <person name="Langdale J."/>
            <person name="Maumus F."/>
            <person name="Straeten D.V.D."/>
            <person name="Gould S.B."/>
            <person name="Rensing S.A."/>
        </authorList>
    </citation>
    <scope>NUCLEOTIDE SEQUENCE [LARGE SCALE GENOMIC DNA]</scope>
    <source>
        <strain evidence="2 3">S276</strain>
    </source>
</reference>
<dbReference type="Gramene" id="GBG59398">
    <property type="protein sequence ID" value="GBG59398"/>
    <property type="gene ID" value="CBR_g38424"/>
</dbReference>
<proteinExistence type="predicted"/>
<sequence length="272" mass="28417">MKRCRSSAGRTAVAVILNSPDTQSPEKVATLTGDDATPSNVTLEVASTESGEGLKPLLSTEVLLVIGKSFVEVIISASEGLPTAQRPAGAEEAEEEVLIDKEMRANESGLGQPANDIAGAAPSMGEREREGVSPGKLVAQKEVVEAERCADVDRSWGEPQSLSSPTRNTTDVQFLEKVAALTGGDAIPSDTTLEVASTESGEGLKPLSSTEVVAVIGKSFVEVIIYTSVESPTAQHPATAEEADEEVSIDEEVRANESRLGQAANGVQESEK</sequence>
<feature type="region of interest" description="Disordered" evidence="1">
    <location>
        <begin position="15"/>
        <end position="38"/>
    </location>
</feature>